<organism evidence="3 4">
    <name type="scientific">Halorientalis pallida</name>
    <dbReference type="NCBI Taxonomy" id="2479928"/>
    <lineage>
        <taxon>Archaea</taxon>
        <taxon>Methanobacteriati</taxon>
        <taxon>Methanobacteriota</taxon>
        <taxon>Stenosarchaea group</taxon>
        <taxon>Halobacteria</taxon>
        <taxon>Halobacteriales</taxon>
        <taxon>Haloarculaceae</taxon>
        <taxon>Halorientalis</taxon>
    </lineage>
</organism>
<comment type="caution">
    <text evidence="3">The sequence shown here is derived from an EMBL/GenBank/DDBJ whole genome shotgun (WGS) entry which is preliminary data.</text>
</comment>
<evidence type="ECO:0000256" key="1">
    <source>
        <dbReference type="ARBA" id="ARBA00005817"/>
    </source>
</evidence>
<dbReference type="Gene3D" id="3.40.50.1220">
    <property type="entry name" value="TPP-binding domain"/>
    <property type="match status" value="1"/>
</dbReference>
<proteinExistence type="inferred from homology"/>
<dbReference type="InterPro" id="IPR014731">
    <property type="entry name" value="ETF_asu_C"/>
</dbReference>
<dbReference type="PIRSF" id="PIRSF000089">
    <property type="entry name" value="Electra_flavoP_a"/>
    <property type="match status" value="1"/>
</dbReference>
<dbReference type="Proteomes" id="UP000289691">
    <property type="component" value="Unassembled WGS sequence"/>
</dbReference>
<dbReference type="Gene3D" id="3.40.50.620">
    <property type="entry name" value="HUPs"/>
    <property type="match status" value="1"/>
</dbReference>
<dbReference type="InterPro" id="IPR001308">
    <property type="entry name" value="ETF_a/FixB"/>
</dbReference>
<reference evidence="3 4" key="1">
    <citation type="submission" date="2019-01" db="EMBL/GenBank/DDBJ databases">
        <title>Halorientalis sp. F13-25 a new haloarchaeum isolated from hypersaline water.</title>
        <authorList>
            <person name="Ana D.-V."/>
            <person name="Cristina S.-P."/>
            <person name="Antonio V."/>
        </authorList>
    </citation>
    <scope>NUCLEOTIDE SEQUENCE [LARGE SCALE GENOMIC DNA]</scope>
    <source>
        <strain evidence="3 4">F13-25</strain>
    </source>
</reference>
<dbReference type="Pfam" id="PF00766">
    <property type="entry name" value="ETF_alpha"/>
    <property type="match status" value="1"/>
</dbReference>
<dbReference type="PANTHER" id="PTHR43153">
    <property type="entry name" value="ELECTRON TRANSFER FLAVOPROTEIN ALPHA"/>
    <property type="match status" value="1"/>
</dbReference>
<dbReference type="PANTHER" id="PTHR43153:SF1">
    <property type="entry name" value="ELECTRON TRANSFER FLAVOPROTEIN SUBUNIT ALPHA, MITOCHONDRIAL"/>
    <property type="match status" value="1"/>
</dbReference>
<dbReference type="InterPro" id="IPR014729">
    <property type="entry name" value="Rossmann-like_a/b/a_fold"/>
</dbReference>
<keyword evidence="4" id="KW-1185">Reference proteome</keyword>
<dbReference type="InterPro" id="IPR029035">
    <property type="entry name" value="DHS-like_NAD/FAD-binding_dom"/>
</dbReference>
<evidence type="ECO:0000259" key="2">
    <source>
        <dbReference type="SMART" id="SM00893"/>
    </source>
</evidence>
<dbReference type="InterPro" id="IPR014730">
    <property type="entry name" value="ETF_a/b_N"/>
</dbReference>
<dbReference type="GO" id="GO:0033539">
    <property type="term" value="P:fatty acid beta-oxidation using acyl-CoA dehydrogenase"/>
    <property type="evidence" value="ECO:0007669"/>
    <property type="project" value="TreeGrafter"/>
</dbReference>
<name>A0A498KY22_9EURY</name>
<dbReference type="InterPro" id="IPR033947">
    <property type="entry name" value="ETF_alpha_N"/>
</dbReference>
<dbReference type="GO" id="GO:0009055">
    <property type="term" value="F:electron transfer activity"/>
    <property type="evidence" value="ECO:0007669"/>
    <property type="project" value="InterPro"/>
</dbReference>
<dbReference type="SUPFAM" id="SSF52467">
    <property type="entry name" value="DHS-like NAD/FAD-binding domain"/>
    <property type="match status" value="1"/>
</dbReference>
<comment type="similarity">
    <text evidence="1">Belongs to the ETF alpha-subunit/FixB family.</text>
</comment>
<protein>
    <submittedName>
        <fullName evidence="3">Electron transfer flavoprotein subunit alpha/FixB family protein</fullName>
    </submittedName>
</protein>
<dbReference type="EMBL" id="RDFA01000002">
    <property type="protein sequence ID" value="RXK50522.1"/>
    <property type="molecule type" value="Genomic_DNA"/>
</dbReference>
<dbReference type="OrthoDB" id="307696at2157"/>
<dbReference type="SMART" id="SM00893">
    <property type="entry name" value="ETF"/>
    <property type="match status" value="1"/>
</dbReference>
<evidence type="ECO:0000313" key="4">
    <source>
        <dbReference type="Proteomes" id="UP000289691"/>
    </source>
</evidence>
<gene>
    <name evidence="3" type="ORF">EAF64_08220</name>
</gene>
<accession>A0A498KY22</accession>
<sequence>MSDVLAITEHRRGELRDVSLEMVTAGRDLADQTGGDLHLAVISGDVDDYASQVNREGVDAIHTVEYGEEFNHDVYTQAIEELYAELDPQYLLAPNSVNGMDYAPAVAEGLSLPLVTDAVDLAEDDGLTVTREQYGGKVETTIDVEEAHAAVTIRPAEWPQAEGDGDAAVEAFDADIDESEIQSTVTGFEEVAGGDVDISEADFLISVGRGIDEEANIPLIEALVEATDATLSSSRPIVDNGWLPANRQVGQSGKVVTPDVYIAIGISGAVQHVAGMKGADTIVAINTDPNAPIWDLADYGIEDDLFEVVPALIEEFGGEVPDV</sequence>
<dbReference type="RefSeq" id="WP_129068482.1">
    <property type="nucleotide sequence ID" value="NZ_RDFA01000002.1"/>
</dbReference>
<dbReference type="CDD" id="cd01715">
    <property type="entry name" value="ETF_alpha"/>
    <property type="match status" value="1"/>
</dbReference>
<dbReference type="GO" id="GO:0050660">
    <property type="term" value="F:flavin adenine dinucleotide binding"/>
    <property type="evidence" value="ECO:0007669"/>
    <property type="project" value="InterPro"/>
</dbReference>
<dbReference type="SUPFAM" id="SSF52402">
    <property type="entry name" value="Adenine nucleotide alpha hydrolases-like"/>
    <property type="match status" value="1"/>
</dbReference>
<evidence type="ECO:0000313" key="3">
    <source>
        <dbReference type="EMBL" id="RXK50522.1"/>
    </source>
</evidence>
<feature type="domain" description="Electron transfer flavoprotein alpha/beta-subunit N-terminal" evidence="2">
    <location>
        <begin position="4"/>
        <end position="185"/>
    </location>
</feature>
<dbReference type="AlphaFoldDB" id="A0A498KY22"/>
<dbReference type="Pfam" id="PF01012">
    <property type="entry name" value="ETF"/>
    <property type="match status" value="1"/>
</dbReference>